<organism evidence="1">
    <name type="scientific">marine sediment metagenome</name>
    <dbReference type="NCBI Taxonomy" id="412755"/>
    <lineage>
        <taxon>unclassified sequences</taxon>
        <taxon>metagenomes</taxon>
        <taxon>ecological metagenomes</taxon>
    </lineage>
</organism>
<comment type="caution">
    <text evidence="1">The sequence shown here is derived from an EMBL/GenBank/DDBJ whole genome shotgun (WGS) entry which is preliminary data.</text>
</comment>
<reference evidence="1" key="1">
    <citation type="journal article" date="2015" name="Nature">
        <title>Complex archaea that bridge the gap between prokaryotes and eukaryotes.</title>
        <authorList>
            <person name="Spang A."/>
            <person name="Saw J.H."/>
            <person name="Jorgensen S.L."/>
            <person name="Zaremba-Niedzwiedzka K."/>
            <person name="Martijn J."/>
            <person name="Lind A.E."/>
            <person name="van Eijk R."/>
            <person name="Schleper C."/>
            <person name="Guy L."/>
            <person name="Ettema T.J."/>
        </authorList>
    </citation>
    <scope>NUCLEOTIDE SEQUENCE</scope>
</reference>
<name>A0A0F8XQV9_9ZZZZ</name>
<proteinExistence type="predicted"/>
<sequence>LLGGCDSGSGPSSANTPQEMFQHVIQKPIPASVANLQGVGDTWQGYSLYLRFNASKADIDAVIAQGFKPATWQSISFRFNLPSGYDRFTPAWGPGSIPTKECYELSNLKNGWTHSGTHYLVIDRSTGTVYFYGIGA</sequence>
<feature type="non-terminal residue" evidence="1">
    <location>
        <position position="1"/>
    </location>
</feature>
<protein>
    <submittedName>
        <fullName evidence="1">Uncharacterized protein</fullName>
    </submittedName>
</protein>
<accession>A0A0F8XQV9</accession>
<dbReference type="AlphaFoldDB" id="A0A0F8XQV9"/>
<dbReference type="EMBL" id="LAZR01061442">
    <property type="protein sequence ID" value="KKK63570.1"/>
    <property type="molecule type" value="Genomic_DNA"/>
</dbReference>
<gene>
    <name evidence="1" type="ORF">LCGC14_2992930</name>
</gene>
<evidence type="ECO:0000313" key="1">
    <source>
        <dbReference type="EMBL" id="KKK63570.1"/>
    </source>
</evidence>